<evidence type="ECO:0000256" key="4">
    <source>
        <dbReference type="ARBA" id="ARBA00022553"/>
    </source>
</evidence>
<dbReference type="InterPro" id="IPR036890">
    <property type="entry name" value="HATPase_C_sf"/>
</dbReference>
<keyword evidence="8" id="KW-0812">Transmembrane</keyword>
<dbReference type="InterPro" id="IPR004358">
    <property type="entry name" value="Sig_transdc_His_kin-like_C"/>
</dbReference>
<keyword evidence="8" id="KW-0472">Membrane</keyword>
<evidence type="ECO:0000256" key="2">
    <source>
        <dbReference type="ARBA" id="ARBA00004236"/>
    </source>
</evidence>
<dbReference type="SMART" id="SM00387">
    <property type="entry name" value="HATPase_c"/>
    <property type="match status" value="1"/>
</dbReference>
<dbReference type="EMBL" id="JAAXPJ010000015">
    <property type="protein sequence ID" value="NKZ14907.1"/>
    <property type="molecule type" value="Genomic_DNA"/>
</dbReference>
<dbReference type="InterPro" id="IPR003661">
    <property type="entry name" value="HisK_dim/P_dom"/>
</dbReference>
<proteinExistence type="predicted"/>
<comment type="catalytic activity">
    <reaction evidence="1">
        <text>ATP + protein L-histidine = ADP + protein N-phospho-L-histidine.</text>
        <dbReference type="EC" id="2.7.13.3"/>
    </reaction>
</comment>
<organism evidence="10 11">
    <name type="scientific">Mycolicibacterium septicum DSM 44393</name>
    <dbReference type="NCBI Taxonomy" id="1341646"/>
    <lineage>
        <taxon>Bacteria</taxon>
        <taxon>Bacillati</taxon>
        <taxon>Actinomycetota</taxon>
        <taxon>Actinomycetes</taxon>
        <taxon>Mycobacteriales</taxon>
        <taxon>Mycobacteriaceae</taxon>
        <taxon>Mycolicibacterium</taxon>
    </lineage>
</organism>
<dbReference type="PROSITE" id="PS50109">
    <property type="entry name" value="HIS_KIN"/>
    <property type="match status" value="1"/>
</dbReference>
<dbReference type="EC" id="2.7.13.3" evidence="3"/>
<sequence length="399" mass="42463">MVCSIGVLLTSQPPGVRTSLVVLLVAATAYAGIVFAYPALEVRRTSYRWAITGLDSLFTLTFVALTGGAQSPVVSVLVLVVIASAARLTFSEAIVSGVLLGTGFVAVSILPSEPAASALSPTFRSVWWAVYLVFAAFITAGLSSLAERERRSSLRAMVEAEAEHAVAEEERDLRRRLLASYQAQQDGLQVLVHEFRTPITSLEALTAALTSKDHMTESDRAASVQLTNRHAQHLHDMIDALSDVALSRHPTFATGRVRPVDVADVITVAASTVGLASPRLQLSMRDAIGTVRLDAQGLRRVLTNLLENAARHSRDAAVEVTCDQDGSDILITIADRGPGIPPQSQGELTAKYISVGEQRGTAGLGLWIVQQILEAIGGRLDFVARDGGGLIVTVRVPAT</sequence>
<feature type="transmembrane region" description="Helical" evidence="8">
    <location>
        <begin position="93"/>
        <end position="111"/>
    </location>
</feature>
<dbReference type="InterPro" id="IPR050736">
    <property type="entry name" value="Sensor_HK_Regulatory"/>
</dbReference>
<keyword evidence="4" id="KW-0597">Phosphoprotein</keyword>
<comment type="subcellular location">
    <subcellularLocation>
        <location evidence="2">Cell membrane</location>
    </subcellularLocation>
</comment>
<dbReference type="PRINTS" id="PR00344">
    <property type="entry name" value="BCTRLSENSOR"/>
</dbReference>
<dbReference type="InterPro" id="IPR003594">
    <property type="entry name" value="HATPase_dom"/>
</dbReference>
<dbReference type="SMART" id="SM00388">
    <property type="entry name" value="HisKA"/>
    <property type="match status" value="1"/>
</dbReference>
<keyword evidence="7" id="KW-0902">Two-component regulatory system</keyword>
<evidence type="ECO:0000313" key="11">
    <source>
        <dbReference type="Proteomes" id="UP000518188"/>
    </source>
</evidence>
<dbReference type="CDD" id="cd00082">
    <property type="entry name" value="HisKA"/>
    <property type="match status" value="1"/>
</dbReference>
<accession>A0A7X6MXI1</accession>
<keyword evidence="8" id="KW-1133">Transmembrane helix</keyword>
<evidence type="ECO:0000256" key="5">
    <source>
        <dbReference type="ARBA" id="ARBA00022679"/>
    </source>
</evidence>
<dbReference type="PANTHER" id="PTHR43711">
    <property type="entry name" value="TWO-COMPONENT HISTIDINE KINASE"/>
    <property type="match status" value="1"/>
</dbReference>
<feature type="transmembrane region" description="Helical" evidence="8">
    <location>
        <begin position="60"/>
        <end position="86"/>
    </location>
</feature>
<dbReference type="Gene3D" id="1.10.287.130">
    <property type="match status" value="1"/>
</dbReference>
<keyword evidence="6 10" id="KW-0418">Kinase</keyword>
<dbReference type="GO" id="GO:0005886">
    <property type="term" value="C:plasma membrane"/>
    <property type="evidence" value="ECO:0007669"/>
    <property type="project" value="UniProtKB-SubCell"/>
</dbReference>
<dbReference type="SUPFAM" id="SSF47384">
    <property type="entry name" value="Homodimeric domain of signal transducing histidine kinase"/>
    <property type="match status" value="1"/>
</dbReference>
<feature type="domain" description="Histidine kinase" evidence="9">
    <location>
        <begin position="190"/>
        <end position="399"/>
    </location>
</feature>
<dbReference type="Pfam" id="PF02518">
    <property type="entry name" value="HATPase_c"/>
    <property type="match status" value="1"/>
</dbReference>
<dbReference type="Gene3D" id="3.30.565.10">
    <property type="entry name" value="Histidine kinase-like ATPase, C-terminal domain"/>
    <property type="match status" value="1"/>
</dbReference>
<evidence type="ECO:0000256" key="6">
    <source>
        <dbReference type="ARBA" id="ARBA00022777"/>
    </source>
</evidence>
<dbReference type="SUPFAM" id="SSF55874">
    <property type="entry name" value="ATPase domain of HSP90 chaperone/DNA topoisomerase II/histidine kinase"/>
    <property type="match status" value="1"/>
</dbReference>
<name>A0A7X6MXI1_9MYCO</name>
<keyword evidence="5" id="KW-0808">Transferase</keyword>
<dbReference type="PANTHER" id="PTHR43711:SF1">
    <property type="entry name" value="HISTIDINE KINASE 1"/>
    <property type="match status" value="1"/>
</dbReference>
<gene>
    <name evidence="10" type="ORF">HGA11_28405</name>
</gene>
<evidence type="ECO:0000256" key="1">
    <source>
        <dbReference type="ARBA" id="ARBA00000085"/>
    </source>
</evidence>
<evidence type="ECO:0000256" key="8">
    <source>
        <dbReference type="SAM" id="Phobius"/>
    </source>
</evidence>
<feature type="transmembrane region" description="Helical" evidence="8">
    <location>
        <begin position="20"/>
        <end position="40"/>
    </location>
</feature>
<dbReference type="InterPro" id="IPR005467">
    <property type="entry name" value="His_kinase_dom"/>
</dbReference>
<evidence type="ECO:0000256" key="7">
    <source>
        <dbReference type="ARBA" id="ARBA00023012"/>
    </source>
</evidence>
<protein>
    <recommendedName>
        <fullName evidence="3">histidine kinase</fullName>
        <ecNumber evidence="3">2.7.13.3</ecNumber>
    </recommendedName>
</protein>
<evidence type="ECO:0000256" key="3">
    <source>
        <dbReference type="ARBA" id="ARBA00012438"/>
    </source>
</evidence>
<feature type="transmembrane region" description="Helical" evidence="8">
    <location>
        <begin position="126"/>
        <end position="146"/>
    </location>
</feature>
<evidence type="ECO:0000313" key="10">
    <source>
        <dbReference type="EMBL" id="NKZ14907.1"/>
    </source>
</evidence>
<reference evidence="10 11" key="1">
    <citation type="submission" date="2020-04" db="EMBL/GenBank/DDBJ databases">
        <title>MicrobeNet Type strains.</title>
        <authorList>
            <person name="Nicholson A.C."/>
        </authorList>
    </citation>
    <scope>NUCLEOTIDE SEQUENCE [LARGE SCALE GENOMIC DNA]</scope>
    <source>
        <strain evidence="10 11">ATCC 700731</strain>
    </source>
</reference>
<dbReference type="AlphaFoldDB" id="A0A7X6MXI1"/>
<comment type="caution">
    <text evidence="10">The sequence shown here is derived from an EMBL/GenBank/DDBJ whole genome shotgun (WGS) entry which is preliminary data.</text>
</comment>
<dbReference type="GO" id="GO:0000155">
    <property type="term" value="F:phosphorelay sensor kinase activity"/>
    <property type="evidence" value="ECO:0007669"/>
    <property type="project" value="InterPro"/>
</dbReference>
<dbReference type="InterPro" id="IPR036097">
    <property type="entry name" value="HisK_dim/P_sf"/>
</dbReference>
<dbReference type="Proteomes" id="UP000518188">
    <property type="component" value="Unassembled WGS sequence"/>
</dbReference>
<evidence type="ECO:0000259" key="9">
    <source>
        <dbReference type="PROSITE" id="PS50109"/>
    </source>
</evidence>